<evidence type="ECO:0000256" key="2">
    <source>
        <dbReference type="PROSITE-ProRule" id="PRU00267"/>
    </source>
</evidence>
<dbReference type="GO" id="GO:0003677">
    <property type="term" value="F:DNA binding"/>
    <property type="evidence" value="ECO:0007669"/>
    <property type="project" value="UniProtKB-UniRule"/>
</dbReference>
<feature type="compositionally biased region" description="Basic and acidic residues" evidence="3">
    <location>
        <begin position="166"/>
        <end position="177"/>
    </location>
</feature>
<dbReference type="EMBL" id="OE841893">
    <property type="protein sequence ID" value="CAD7597687.1"/>
    <property type="molecule type" value="Genomic_DNA"/>
</dbReference>
<name>A0A7R9K1Q0_TIMGE</name>
<proteinExistence type="predicted"/>
<evidence type="ECO:0000256" key="3">
    <source>
        <dbReference type="SAM" id="MobiDB-lite"/>
    </source>
</evidence>
<accession>A0A7R9K1Q0</accession>
<protein>
    <recommendedName>
        <fullName evidence="4">HMG box domain-containing protein</fullName>
    </recommendedName>
</protein>
<dbReference type="InterPro" id="IPR009071">
    <property type="entry name" value="HMG_box_dom"/>
</dbReference>
<dbReference type="InterPro" id="IPR036910">
    <property type="entry name" value="HMG_box_dom_sf"/>
</dbReference>
<reference evidence="5" key="1">
    <citation type="submission" date="2020-11" db="EMBL/GenBank/DDBJ databases">
        <authorList>
            <person name="Tran Van P."/>
        </authorList>
    </citation>
    <scope>NUCLEOTIDE SEQUENCE</scope>
</reference>
<sequence>MILTGTYNMSDDSEDEMENDEVDIYRRKYQLLMERCEVLQQFVLAISLAGRDSSHRDYWSVGGGEQTRQDLSGSLVCAKSTLRIQNKVKLKALMNRLDMHSDTWRNMALQILLDKPQCYNLTTPHAVKQEKNNIKTLVSSRVSSGEKVSRKNSVGGGSSAKKKGSKPSEKAEKDPNAPKRPANPFFQFCQEQRPIVMERLGSESKTGEQDACKIELTKQLASQWKTLTPEDKKMSEPHFAWPPWRDLVMSDEQRQ</sequence>
<keyword evidence="2" id="KW-0539">Nucleus</keyword>
<feature type="compositionally biased region" description="Polar residues" evidence="3">
    <location>
        <begin position="134"/>
        <end position="143"/>
    </location>
</feature>
<keyword evidence="1 2" id="KW-0238">DNA-binding</keyword>
<evidence type="ECO:0000259" key="4">
    <source>
        <dbReference type="PROSITE" id="PS50118"/>
    </source>
</evidence>
<dbReference type="PANTHER" id="PTHR48112:SF22">
    <property type="entry name" value="MITOCHONDRIAL TRANSCRIPTION FACTOR A, ISOFORM B"/>
    <property type="match status" value="1"/>
</dbReference>
<dbReference type="PROSITE" id="PS50118">
    <property type="entry name" value="HMG_BOX_2"/>
    <property type="match status" value="1"/>
</dbReference>
<dbReference type="AlphaFoldDB" id="A0A7R9K1Q0"/>
<organism evidence="5">
    <name type="scientific">Timema genevievae</name>
    <name type="common">Walking stick</name>
    <dbReference type="NCBI Taxonomy" id="629358"/>
    <lineage>
        <taxon>Eukaryota</taxon>
        <taxon>Metazoa</taxon>
        <taxon>Ecdysozoa</taxon>
        <taxon>Arthropoda</taxon>
        <taxon>Hexapoda</taxon>
        <taxon>Insecta</taxon>
        <taxon>Pterygota</taxon>
        <taxon>Neoptera</taxon>
        <taxon>Polyneoptera</taxon>
        <taxon>Phasmatodea</taxon>
        <taxon>Timematodea</taxon>
        <taxon>Timematoidea</taxon>
        <taxon>Timematidae</taxon>
        <taxon>Timema</taxon>
    </lineage>
</organism>
<evidence type="ECO:0000313" key="5">
    <source>
        <dbReference type="EMBL" id="CAD7597687.1"/>
    </source>
</evidence>
<feature type="region of interest" description="Disordered" evidence="3">
    <location>
        <begin position="132"/>
        <end position="184"/>
    </location>
</feature>
<evidence type="ECO:0000256" key="1">
    <source>
        <dbReference type="ARBA" id="ARBA00023125"/>
    </source>
</evidence>
<dbReference type="Gene3D" id="1.10.30.10">
    <property type="entry name" value="High mobility group box domain"/>
    <property type="match status" value="1"/>
</dbReference>
<feature type="DNA-binding region" description="HMG box" evidence="2">
    <location>
        <begin position="178"/>
        <end position="233"/>
    </location>
</feature>
<dbReference type="SUPFAM" id="SSF47095">
    <property type="entry name" value="HMG-box"/>
    <property type="match status" value="1"/>
</dbReference>
<dbReference type="InterPro" id="IPR050342">
    <property type="entry name" value="HMGB"/>
</dbReference>
<dbReference type="GO" id="GO:0006357">
    <property type="term" value="P:regulation of transcription by RNA polymerase II"/>
    <property type="evidence" value="ECO:0007669"/>
    <property type="project" value="TreeGrafter"/>
</dbReference>
<gene>
    <name evidence="5" type="ORF">TGEB3V08_LOCUS6850</name>
</gene>
<feature type="domain" description="HMG box" evidence="4">
    <location>
        <begin position="178"/>
        <end position="233"/>
    </location>
</feature>
<dbReference type="GO" id="GO:0005634">
    <property type="term" value="C:nucleus"/>
    <property type="evidence" value="ECO:0007669"/>
    <property type="project" value="UniProtKB-UniRule"/>
</dbReference>
<dbReference type="PANTHER" id="PTHR48112">
    <property type="entry name" value="HIGH MOBILITY GROUP PROTEIN DSP1"/>
    <property type="match status" value="1"/>
</dbReference>